<reference evidence="9 10" key="1">
    <citation type="submission" date="2024-05" db="EMBL/GenBank/DDBJ databases">
        <authorList>
            <person name="Yi C."/>
        </authorList>
    </citation>
    <scope>NUCLEOTIDE SEQUENCE [LARGE SCALE GENOMIC DNA]</scope>
    <source>
        <strain evidence="9 10">XS13</strain>
    </source>
</reference>
<feature type="transmembrane region" description="Helical" evidence="7">
    <location>
        <begin position="533"/>
        <end position="564"/>
    </location>
</feature>
<evidence type="ECO:0000256" key="6">
    <source>
        <dbReference type="SAM" id="MobiDB-lite"/>
    </source>
</evidence>
<feature type="transmembrane region" description="Helical" evidence="7">
    <location>
        <begin position="51"/>
        <end position="72"/>
    </location>
</feature>
<feature type="compositionally biased region" description="Low complexity" evidence="6">
    <location>
        <begin position="23"/>
        <end position="34"/>
    </location>
</feature>
<proteinExistence type="predicted"/>
<accession>A0ABV0IJ26</accession>
<organism evidence="9 10">
    <name type="scientific">Citricoccus nitrophenolicus</name>
    <dbReference type="NCBI Taxonomy" id="863575"/>
    <lineage>
        <taxon>Bacteria</taxon>
        <taxon>Bacillati</taxon>
        <taxon>Actinomycetota</taxon>
        <taxon>Actinomycetes</taxon>
        <taxon>Micrococcales</taxon>
        <taxon>Micrococcaceae</taxon>
        <taxon>Citricoccus</taxon>
    </lineage>
</organism>
<gene>
    <name evidence="9" type="ORF">ABDK96_07380</name>
</gene>
<feature type="transmembrane region" description="Helical" evidence="7">
    <location>
        <begin position="351"/>
        <end position="378"/>
    </location>
</feature>
<evidence type="ECO:0000313" key="9">
    <source>
        <dbReference type="EMBL" id="MEO9247497.1"/>
    </source>
</evidence>
<keyword evidence="5 7" id="KW-0472">Membrane</keyword>
<feature type="transmembrane region" description="Helical" evidence="7">
    <location>
        <begin position="409"/>
        <end position="434"/>
    </location>
</feature>
<feature type="transmembrane region" description="Helical" evidence="7">
    <location>
        <begin position="1001"/>
        <end position="1029"/>
    </location>
</feature>
<feature type="domain" description="ABC3 transporter permease C-terminal" evidence="8">
    <location>
        <begin position="360"/>
        <end position="476"/>
    </location>
</feature>
<comment type="caution">
    <text evidence="9">The sequence shown here is derived from an EMBL/GenBank/DDBJ whole genome shotgun (WGS) entry which is preliminary data.</text>
</comment>
<name>A0ABV0IJ26_9MICC</name>
<keyword evidence="10" id="KW-1185">Reference proteome</keyword>
<feature type="transmembrane region" description="Helical" evidence="7">
    <location>
        <begin position="495"/>
        <end position="521"/>
    </location>
</feature>
<protein>
    <submittedName>
        <fullName evidence="9">FtsX-like permease family protein</fullName>
    </submittedName>
</protein>
<evidence type="ECO:0000256" key="3">
    <source>
        <dbReference type="ARBA" id="ARBA00022692"/>
    </source>
</evidence>
<feature type="domain" description="ABC3 transporter permease C-terminal" evidence="8">
    <location>
        <begin position="951"/>
        <end position="1055"/>
    </location>
</feature>
<dbReference type="RefSeq" id="WP_347920148.1">
    <property type="nucleotide sequence ID" value="NZ_JBDXMX010000003.1"/>
</dbReference>
<evidence type="ECO:0000256" key="5">
    <source>
        <dbReference type="ARBA" id="ARBA00023136"/>
    </source>
</evidence>
<feature type="compositionally biased region" description="Basic and acidic residues" evidence="6">
    <location>
        <begin position="1"/>
        <end position="21"/>
    </location>
</feature>
<dbReference type="EMBL" id="JBDXMX010000003">
    <property type="protein sequence ID" value="MEO9247497.1"/>
    <property type="molecule type" value="Genomic_DNA"/>
</dbReference>
<evidence type="ECO:0000313" key="10">
    <source>
        <dbReference type="Proteomes" id="UP001484097"/>
    </source>
</evidence>
<evidence type="ECO:0000259" key="8">
    <source>
        <dbReference type="Pfam" id="PF02687"/>
    </source>
</evidence>
<keyword evidence="2" id="KW-1003">Cell membrane</keyword>
<evidence type="ECO:0000256" key="4">
    <source>
        <dbReference type="ARBA" id="ARBA00022989"/>
    </source>
</evidence>
<feature type="transmembrane region" description="Helical" evidence="7">
    <location>
        <begin position="950"/>
        <end position="973"/>
    </location>
</feature>
<dbReference type="Proteomes" id="UP001484097">
    <property type="component" value="Unassembled WGS sequence"/>
</dbReference>
<feature type="transmembrane region" description="Helical" evidence="7">
    <location>
        <begin position="446"/>
        <end position="474"/>
    </location>
</feature>
<feature type="transmembrane region" description="Helical" evidence="7">
    <location>
        <begin position="1035"/>
        <end position="1057"/>
    </location>
</feature>
<feature type="region of interest" description="Disordered" evidence="6">
    <location>
        <begin position="1"/>
        <end position="34"/>
    </location>
</feature>
<feature type="transmembrane region" description="Helical" evidence="7">
    <location>
        <begin position="585"/>
        <end position="608"/>
    </location>
</feature>
<comment type="subcellular location">
    <subcellularLocation>
        <location evidence="1">Cell membrane</location>
        <topology evidence="1">Multi-pass membrane protein</topology>
    </subcellularLocation>
</comment>
<sequence>MSTEVREASRDLPGERDRADVGPRPGAAAGSRRSAARMAARDLRRHPWRTVLILLLVGLPVFAVAFGSVLIASTDLPSPAEQRERWLWGYDGYLAEGLFDQGSLQSPSDPHSAVGTRDAAVDLAALDAAAAEWTVCPGGGSCSVREAVPAGTEATVLTSAPGTLDVPGATLDVRVVVTDLADGRLVGEGGRFQLLDGALPGEGQVLASRGLLEELESANERATVRGLEPRPVDRVELRMPEGGSAGLAVSGTLLDRVDLYPDALALFRPMDLWEPVVYLQAGSDAARTLAEGGFGAGADVTAYLSGAVPDDYSAYRAYNRAGYSVLFRPVAADPGPVGEAFEDSASGASAWWLFLPLVLVGALALAEAGLLAGAAFAVGARQQRRSTALLSVTGAEPATLRQTMVFSGLWCGLVGALGGATLGVAGGLAVVWAAQARHVPVYGPHVPWWPVVAAAVLGLLCAVVAAWIPARAVAGQDAWAAIKGATGERRPVSRAVLMTGLVLVGFGLLTAAGAIGVGMLLPTVKALMAAVPWLALLLVGSALGLLVGVLMLLPGTVTGLARLAGRLPVALRMAARDAHRNRSRTVPVAAAVVAATAVGTAVLTATALGDVNQGGSYRFGSPTPDTGYLWVQDEAAIEQMLEQEAFYTEDGAAPSAEEVGVFTGGADGARDLLESATATPGAPRITGAWEAYHPRPSCAVQGASDCLELLPLYPESSACHLPVPEGATVEDRREAVDEAALSMTRAEGAVCEVGGGTGVNELYADALSTLMVVDPLRPQTMPLPLLDGDDGLVQALESGRAVVFDPEYLDDAGRFTMGEFTTDVDQVPGLRWGEDELAWREQLEADGDPLAGQRGMSPAQGRNMMWEPEQVLTLDAVRARDVEGDQPIAIIPVSALAGTDQSMALDGVLARFAEPVTRDQMTLLNDILTGEDLWISSMAQGEGDRFPVQWLITGLVALLVVSVAGLTTGLALADARRDQAVLSSVGAPPGTRKSMAAAQTFTGALLGTVLGVPVGAIAVMGIGLIQFYSAEWIPWTQLAVLVLGVPLLAAAVTWLVVPGRLPVREADRG</sequence>
<keyword evidence="4 7" id="KW-1133">Transmembrane helix</keyword>
<dbReference type="InterPro" id="IPR003838">
    <property type="entry name" value="ABC3_permease_C"/>
</dbReference>
<evidence type="ECO:0000256" key="2">
    <source>
        <dbReference type="ARBA" id="ARBA00022475"/>
    </source>
</evidence>
<keyword evidence="3 7" id="KW-0812">Transmembrane</keyword>
<dbReference type="Pfam" id="PF02687">
    <property type="entry name" value="FtsX"/>
    <property type="match status" value="2"/>
</dbReference>
<evidence type="ECO:0000256" key="1">
    <source>
        <dbReference type="ARBA" id="ARBA00004651"/>
    </source>
</evidence>
<evidence type="ECO:0000256" key="7">
    <source>
        <dbReference type="SAM" id="Phobius"/>
    </source>
</evidence>